<feature type="region of interest" description="Disordered" evidence="7">
    <location>
        <begin position="92"/>
        <end position="152"/>
    </location>
</feature>
<dbReference type="GO" id="GO:0070181">
    <property type="term" value="F:small ribosomal subunit rRNA binding"/>
    <property type="evidence" value="ECO:0007669"/>
    <property type="project" value="TreeGrafter"/>
</dbReference>
<evidence type="ECO:0000256" key="6">
    <source>
        <dbReference type="HAMAP-Rule" id="MF_00360"/>
    </source>
</evidence>
<feature type="compositionally biased region" description="Basic and acidic residues" evidence="7">
    <location>
        <begin position="107"/>
        <end position="152"/>
    </location>
</feature>
<dbReference type="Gene3D" id="3.30.70.60">
    <property type="match status" value="1"/>
</dbReference>
<dbReference type="NCBIfam" id="TIGR00166">
    <property type="entry name" value="S6"/>
    <property type="match status" value="1"/>
</dbReference>
<proteinExistence type="inferred from homology"/>
<accession>A0A1S7LCJ1</accession>
<keyword evidence="6" id="KW-0699">rRNA-binding</keyword>
<dbReference type="PANTHER" id="PTHR21011">
    <property type="entry name" value="MITOCHONDRIAL 28S RIBOSOMAL PROTEIN S6"/>
    <property type="match status" value="1"/>
</dbReference>
<evidence type="ECO:0000256" key="5">
    <source>
        <dbReference type="ARBA" id="ARBA00035294"/>
    </source>
</evidence>
<dbReference type="SUPFAM" id="SSF54995">
    <property type="entry name" value="Ribosomal protein S6"/>
    <property type="match status" value="1"/>
</dbReference>
<gene>
    <name evidence="6 8" type="primary">rpsF</name>
    <name evidence="8" type="ORF">MAGMO_0289</name>
</gene>
<organism evidence="8">
    <name type="scientific">Magnetococcus massalia (strain MO-1)</name>
    <dbReference type="NCBI Taxonomy" id="451514"/>
    <lineage>
        <taxon>Bacteria</taxon>
        <taxon>Pseudomonadati</taxon>
        <taxon>Pseudomonadota</taxon>
        <taxon>Magnetococcia</taxon>
        <taxon>Magnetococcales</taxon>
        <taxon>Magnetococcaceae</taxon>
        <taxon>Magnetococcus</taxon>
    </lineage>
</organism>
<evidence type="ECO:0000256" key="7">
    <source>
        <dbReference type="SAM" id="MobiDB-lite"/>
    </source>
</evidence>
<dbReference type="GO" id="GO:0005737">
    <property type="term" value="C:cytoplasm"/>
    <property type="evidence" value="ECO:0007669"/>
    <property type="project" value="UniProtKB-ARBA"/>
</dbReference>
<dbReference type="InterPro" id="IPR020814">
    <property type="entry name" value="Ribosomal_S6_plastid/chlpt"/>
</dbReference>
<dbReference type="InterPro" id="IPR000529">
    <property type="entry name" value="Ribosomal_bS6"/>
</dbReference>
<dbReference type="GO" id="GO:0006412">
    <property type="term" value="P:translation"/>
    <property type="evidence" value="ECO:0007669"/>
    <property type="project" value="UniProtKB-UniRule"/>
</dbReference>
<keyword evidence="6" id="KW-0694">RNA-binding</keyword>
<dbReference type="GO" id="GO:1990904">
    <property type="term" value="C:ribonucleoprotein complex"/>
    <property type="evidence" value="ECO:0007669"/>
    <property type="project" value="UniProtKB-KW"/>
</dbReference>
<dbReference type="InterPro" id="IPR035980">
    <property type="entry name" value="Ribosomal_bS6_sf"/>
</dbReference>
<dbReference type="GO" id="GO:0005840">
    <property type="term" value="C:ribosome"/>
    <property type="evidence" value="ECO:0007669"/>
    <property type="project" value="UniProtKB-KW"/>
</dbReference>
<evidence type="ECO:0000256" key="2">
    <source>
        <dbReference type="ARBA" id="ARBA00022980"/>
    </source>
</evidence>
<dbReference type="EMBL" id="LO017727">
    <property type="protein sequence ID" value="CRH04502.1"/>
    <property type="molecule type" value="Genomic_DNA"/>
</dbReference>
<sequence length="152" mass="16451">MAYYESIYILRPDLTTEQVEAVNKRVADAIAACGGTILSTELWGRRQLAYLVKKNQKGYYVFNVVEAEGNMVADLEAKLRIDEDVIKFMNVRVNSKPEGGSPLAGGDEPREDSREDKGESKGESKSESKGESKGDGEAAAEEGKTDGGEAVA</sequence>
<keyword evidence="2 6" id="KW-0689">Ribosomal protein</keyword>
<protein>
    <recommendedName>
        <fullName evidence="5 6">Small ribosomal subunit protein bS6</fullName>
    </recommendedName>
</protein>
<evidence type="ECO:0000256" key="1">
    <source>
        <dbReference type="ARBA" id="ARBA00009512"/>
    </source>
</evidence>
<evidence type="ECO:0000256" key="3">
    <source>
        <dbReference type="ARBA" id="ARBA00023274"/>
    </source>
</evidence>
<dbReference type="AlphaFoldDB" id="A0A1S7LCJ1"/>
<dbReference type="GO" id="GO:0003735">
    <property type="term" value="F:structural constituent of ribosome"/>
    <property type="evidence" value="ECO:0007669"/>
    <property type="project" value="InterPro"/>
</dbReference>
<name>A0A1S7LCJ1_MAGMO</name>
<dbReference type="InterPro" id="IPR014717">
    <property type="entry name" value="Transl_elong_EF1B/ribsomal_bS6"/>
</dbReference>
<reference evidence="8" key="1">
    <citation type="submission" date="2015-04" db="EMBL/GenBank/DDBJ databases">
        <authorList>
            <person name="Syromyatnikov M.Y."/>
            <person name="Popov V.N."/>
        </authorList>
    </citation>
    <scope>NUCLEOTIDE SEQUENCE</scope>
    <source>
        <strain evidence="8">MO-1</strain>
    </source>
</reference>
<dbReference type="CDD" id="cd00473">
    <property type="entry name" value="bS6"/>
    <property type="match status" value="1"/>
</dbReference>
<dbReference type="PANTHER" id="PTHR21011:SF1">
    <property type="entry name" value="SMALL RIBOSOMAL SUBUNIT PROTEIN BS6M"/>
    <property type="match status" value="1"/>
</dbReference>
<evidence type="ECO:0000313" key="8">
    <source>
        <dbReference type="EMBL" id="CRH04502.1"/>
    </source>
</evidence>
<comment type="function">
    <text evidence="4 6">Binds together with bS18 to 16S ribosomal RNA.</text>
</comment>
<dbReference type="Pfam" id="PF01250">
    <property type="entry name" value="Ribosomal_S6"/>
    <property type="match status" value="1"/>
</dbReference>
<evidence type="ECO:0000256" key="4">
    <source>
        <dbReference type="ARBA" id="ARBA00035104"/>
    </source>
</evidence>
<dbReference type="HAMAP" id="MF_00360">
    <property type="entry name" value="Ribosomal_bS6"/>
    <property type="match status" value="1"/>
</dbReference>
<comment type="similarity">
    <text evidence="1 6">Belongs to the bacterial ribosomal protein bS6 family.</text>
</comment>
<keyword evidence="3 6" id="KW-0687">Ribonucleoprotein</keyword>